<dbReference type="RefSeq" id="WP_165256853.1">
    <property type="nucleotide sequence ID" value="NZ_JAAKGT010000002.1"/>
</dbReference>
<reference evidence="2" key="1">
    <citation type="submission" date="2020-02" db="EMBL/GenBank/DDBJ databases">
        <authorList>
            <person name="Gao J."/>
            <person name="Sun J."/>
        </authorList>
    </citation>
    <scope>NUCLEOTIDE SEQUENCE</scope>
    <source>
        <strain evidence="2">602-2</strain>
    </source>
</reference>
<feature type="transmembrane region" description="Helical" evidence="1">
    <location>
        <begin position="36"/>
        <end position="56"/>
    </location>
</feature>
<dbReference type="AlphaFoldDB" id="A0A6G4QU33"/>
<evidence type="ECO:0000313" key="2">
    <source>
        <dbReference type="EMBL" id="NGM49051.1"/>
    </source>
</evidence>
<sequence>MTSAALMAIGAVPFLISGQLAGIAAALGVGLMTAPFSLIVWMAGVVLIGAPCWAVLHAFNIRSPKAGALLGAILVFVATTGVLLLLTSMEHGAGLWFFSGSLAAIGAIAGWAAALTAYEKDAAC</sequence>
<keyword evidence="1" id="KW-1133">Transmembrane helix</keyword>
<dbReference type="EMBL" id="JAAKGT010000002">
    <property type="protein sequence ID" value="NGM49051.1"/>
    <property type="molecule type" value="Genomic_DNA"/>
</dbReference>
<accession>A0A6G4QU33</accession>
<keyword evidence="1" id="KW-0812">Transmembrane</keyword>
<organism evidence="2">
    <name type="scientific">Caulobacter sp. 602-2</name>
    <dbReference type="NCBI Taxonomy" id="2710887"/>
    <lineage>
        <taxon>Bacteria</taxon>
        <taxon>Pseudomonadati</taxon>
        <taxon>Pseudomonadota</taxon>
        <taxon>Alphaproteobacteria</taxon>
        <taxon>Caulobacterales</taxon>
        <taxon>Caulobacteraceae</taxon>
        <taxon>Caulobacter</taxon>
    </lineage>
</organism>
<evidence type="ECO:0000256" key="1">
    <source>
        <dbReference type="SAM" id="Phobius"/>
    </source>
</evidence>
<comment type="caution">
    <text evidence="2">The sequence shown here is derived from an EMBL/GenBank/DDBJ whole genome shotgun (WGS) entry which is preliminary data.</text>
</comment>
<proteinExistence type="predicted"/>
<feature type="transmembrane region" description="Helical" evidence="1">
    <location>
        <begin position="68"/>
        <end position="89"/>
    </location>
</feature>
<keyword evidence="1" id="KW-0472">Membrane</keyword>
<name>A0A6G4QU33_9CAUL</name>
<protein>
    <submittedName>
        <fullName evidence="2">Uncharacterized protein</fullName>
    </submittedName>
</protein>
<gene>
    <name evidence="2" type="ORF">G5B46_05470</name>
</gene>
<feature type="transmembrane region" description="Helical" evidence="1">
    <location>
        <begin position="95"/>
        <end position="118"/>
    </location>
</feature>